<proteinExistence type="predicted"/>
<reference evidence="3" key="2">
    <citation type="submission" date="2020-11" db="EMBL/GenBank/DDBJ databases">
        <authorList>
            <person name="McCartney M.A."/>
            <person name="Auch B."/>
            <person name="Kono T."/>
            <person name="Mallez S."/>
            <person name="Becker A."/>
            <person name="Gohl D.M."/>
            <person name="Silverstein K.A.T."/>
            <person name="Koren S."/>
            <person name="Bechman K.B."/>
            <person name="Herman A."/>
            <person name="Abrahante J.E."/>
            <person name="Garbe J."/>
        </authorList>
    </citation>
    <scope>NUCLEOTIDE SEQUENCE</scope>
    <source>
        <strain evidence="3">Duluth1</strain>
        <tissue evidence="3">Whole animal</tissue>
    </source>
</reference>
<dbReference type="AlphaFoldDB" id="A0A9D4CYZ4"/>
<feature type="compositionally biased region" description="Basic and acidic residues" evidence="1">
    <location>
        <begin position="125"/>
        <end position="137"/>
    </location>
</feature>
<dbReference type="Proteomes" id="UP000828390">
    <property type="component" value="Unassembled WGS sequence"/>
</dbReference>
<evidence type="ECO:0000256" key="1">
    <source>
        <dbReference type="SAM" id="MobiDB-lite"/>
    </source>
</evidence>
<keyword evidence="4" id="KW-1185">Reference proteome</keyword>
<feature type="chain" id="PRO_5039352562" evidence="2">
    <location>
        <begin position="20"/>
        <end position="159"/>
    </location>
</feature>
<keyword evidence="2" id="KW-0732">Signal</keyword>
<evidence type="ECO:0000313" key="3">
    <source>
        <dbReference type="EMBL" id="KAH3736081.1"/>
    </source>
</evidence>
<dbReference type="EMBL" id="JAIWYP010000011">
    <property type="protein sequence ID" value="KAH3736081.1"/>
    <property type="molecule type" value="Genomic_DNA"/>
</dbReference>
<comment type="caution">
    <text evidence="3">The sequence shown here is derived from an EMBL/GenBank/DDBJ whole genome shotgun (WGS) entry which is preliminary data.</text>
</comment>
<protein>
    <submittedName>
        <fullName evidence="3">Uncharacterized protein</fullName>
    </submittedName>
</protein>
<organism evidence="3 4">
    <name type="scientific">Dreissena polymorpha</name>
    <name type="common">Zebra mussel</name>
    <name type="synonym">Mytilus polymorpha</name>
    <dbReference type="NCBI Taxonomy" id="45954"/>
    <lineage>
        <taxon>Eukaryota</taxon>
        <taxon>Metazoa</taxon>
        <taxon>Spiralia</taxon>
        <taxon>Lophotrochozoa</taxon>
        <taxon>Mollusca</taxon>
        <taxon>Bivalvia</taxon>
        <taxon>Autobranchia</taxon>
        <taxon>Heteroconchia</taxon>
        <taxon>Euheterodonta</taxon>
        <taxon>Imparidentia</taxon>
        <taxon>Neoheterodontei</taxon>
        <taxon>Myida</taxon>
        <taxon>Dreissenoidea</taxon>
        <taxon>Dreissenidae</taxon>
        <taxon>Dreissena</taxon>
    </lineage>
</organism>
<feature type="region of interest" description="Disordered" evidence="1">
    <location>
        <begin position="100"/>
        <end position="159"/>
    </location>
</feature>
<feature type="signal peptide" evidence="2">
    <location>
        <begin position="1"/>
        <end position="19"/>
    </location>
</feature>
<reference evidence="3" key="1">
    <citation type="journal article" date="2019" name="bioRxiv">
        <title>The Genome of the Zebra Mussel, Dreissena polymorpha: A Resource for Invasive Species Research.</title>
        <authorList>
            <person name="McCartney M.A."/>
            <person name="Auch B."/>
            <person name="Kono T."/>
            <person name="Mallez S."/>
            <person name="Zhang Y."/>
            <person name="Obille A."/>
            <person name="Becker A."/>
            <person name="Abrahante J.E."/>
            <person name="Garbe J."/>
            <person name="Badalamenti J.P."/>
            <person name="Herman A."/>
            <person name="Mangelson H."/>
            <person name="Liachko I."/>
            <person name="Sullivan S."/>
            <person name="Sone E.D."/>
            <person name="Koren S."/>
            <person name="Silverstein K.A.T."/>
            <person name="Beckman K.B."/>
            <person name="Gohl D.M."/>
        </authorList>
    </citation>
    <scope>NUCLEOTIDE SEQUENCE</scope>
    <source>
        <strain evidence="3">Duluth1</strain>
        <tissue evidence="3">Whole animal</tissue>
    </source>
</reference>
<feature type="compositionally biased region" description="Basic residues" evidence="1">
    <location>
        <begin position="138"/>
        <end position="159"/>
    </location>
</feature>
<evidence type="ECO:0000313" key="4">
    <source>
        <dbReference type="Proteomes" id="UP000828390"/>
    </source>
</evidence>
<gene>
    <name evidence="3" type="ORF">DPMN_042641</name>
</gene>
<sequence>MKATLIILVVLVLAVSVLAKKPPKAKAKKVNCKKGNASWTPCVNGAMRQTFTPSDVVGCNATVANLTCPSVMQQEKNGCIVTRTDAIQECATGTVFTRTYSSSGTCSHSAKPAKKLPCSKPYKSNADRAAKKAEKLAKKQAKKAGKNKQNKRQKKAGKA</sequence>
<name>A0A9D4CYZ4_DREPO</name>
<accession>A0A9D4CYZ4</accession>
<evidence type="ECO:0000256" key="2">
    <source>
        <dbReference type="SAM" id="SignalP"/>
    </source>
</evidence>